<dbReference type="Pfam" id="PF07980">
    <property type="entry name" value="SusD_RagB"/>
    <property type="match status" value="1"/>
</dbReference>
<sequence length="514" mass="57557">MKKNKNILILIMSCTFVTFLLSCEDKLDLYPLNELLPDDVYNSAEGYKSVLAKVYASYTQIGNGGGRNDVPNDYSADFVRSLWNMQELPTDDAQDLWGAFKDLTDVNFNPGSMMIQALFQRNMFMITTANEFIAQSSDDAMTNRNISESDQSAIRTYRAEARFVRALGYWVLMDAYGNPPFVVETDPIGSSFMPQQINRADLYNYIEGELLEIEPLMIEPGENEYARADRAAVWSLLARLYLNAEVYVGQNRYNEAAEYSKRVIDSGVFSLSDNYSNLFKADNDSNNREIILPVTYDAVEGGTFGGTTFLINAAHGPDPALYGISGGWSGIAGKPQLPLVFGEDFETTKDKRALFGPVRSDGNIWVFKYNNMNSDGTPSPNPDGSTVNTDFPLFRLAEIYLTYSEAVLRGGSGDQPAILYINELRKRAFGTDYPGDLTSITLDELLDERQRELYWECTRRTDLIRFGKFTSSDFLWSFKGGVEGGTGVDDHFKLYPLPSAEMLANPSLVQNPGY</sequence>
<keyword evidence="3" id="KW-0732">Signal</keyword>
<evidence type="ECO:0000256" key="4">
    <source>
        <dbReference type="ARBA" id="ARBA00023136"/>
    </source>
</evidence>
<dbReference type="CDD" id="cd08977">
    <property type="entry name" value="SusD"/>
    <property type="match status" value="1"/>
</dbReference>
<name>A0AAE3JQX6_9FLAO</name>
<keyword evidence="5" id="KW-0998">Cell outer membrane</keyword>
<evidence type="ECO:0000256" key="1">
    <source>
        <dbReference type="ARBA" id="ARBA00004442"/>
    </source>
</evidence>
<dbReference type="Gene3D" id="1.10.3780.10">
    <property type="entry name" value="SusD-like"/>
    <property type="match status" value="1"/>
</dbReference>
<dbReference type="Proteomes" id="UP001200642">
    <property type="component" value="Unassembled WGS sequence"/>
</dbReference>
<reference evidence="7" key="1">
    <citation type="submission" date="2023-02" db="EMBL/GenBank/DDBJ databases">
        <title>Genome of Flavobacteriaceae gen. nov. sp. strain F89.</title>
        <authorList>
            <person name="Wang Y."/>
        </authorList>
    </citation>
    <scope>NUCLEOTIDE SEQUENCE</scope>
    <source>
        <strain evidence="7">F89</strain>
    </source>
</reference>
<dbReference type="Gene3D" id="1.25.40.390">
    <property type="match status" value="1"/>
</dbReference>
<feature type="domain" description="RagB/SusD" evidence="6">
    <location>
        <begin position="360"/>
        <end position="514"/>
    </location>
</feature>
<evidence type="ECO:0000256" key="2">
    <source>
        <dbReference type="ARBA" id="ARBA00006275"/>
    </source>
</evidence>
<accession>A0AAE3JQX6</accession>
<evidence type="ECO:0000256" key="5">
    <source>
        <dbReference type="ARBA" id="ARBA00023237"/>
    </source>
</evidence>
<evidence type="ECO:0000313" key="8">
    <source>
        <dbReference type="Proteomes" id="UP001200642"/>
    </source>
</evidence>
<dbReference type="GO" id="GO:0009279">
    <property type="term" value="C:cell outer membrane"/>
    <property type="evidence" value="ECO:0007669"/>
    <property type="project" value="UniProtKB-SubCell"/>
</dbReference>
<evidence type="ECO:0000259" key="6">
    <source>
        <dbReference type="Pfam" id="PF07980"/>
    </source>
</evidence>
<comment type="similarity">
    <text evidence="2">Belongs to the SusD family.</text>
</comment>
<dbReference type="InterPro" id="IPR012944">
    <property type="entry name" value="SusD_RagB_dom"/>
</dbReference>
<protein>
    <submittedName>
        <fullName evidence="7">RagB/SusD family nutrient uptake outer membrane protein</fullName>
    </submittedName>
</protein>
<organism evidence="7 8">
    <name type="scientific">Cerina litoralis</name>
    <dbReference type="NCBI Taxonomy" id="2874477"/>
    <lineage>
        <taxon>Bacteria</taxon>
        <taxon>Pseudomonadati</taxon>
        <taxon>Bacteroidota</taxon>
        <taxon>Flavobacteriia</taxon>
        <taxon>Flavobacteriales</taxon>
        <taxon>Flavobacteriaceae</taxon>
        <taxon>Cerina</taxon>
    </lineage>
</organism>
<evidence type="ECO:0000313" key="7">
    <source>
        <dbReference type="EMBL" id="MCG2462359.1"/>
    </source>
</evidence>
<evidence type="ECO:0000256" key="3">
    <source>
        <dbReference type="ARBA" id="ARBA00022729"/>
    </source>
</evidence>
<comment type="caution">
    <text evidence="7">The sequence shown here is derived from an EMBL/GenBank/DDBJ whole genome shotgun (WGS) entry which is preliminary data.</text>
</comment>
<dbReference type="SUPFAM" id="SSF48452">
    <property type="entry name" value="TPR-like"/>
    <property type="match status" value="1"/>
</dbReference>
<dbReference type="Gene3D" id="1.25.40.10">
    <property type="entry name" value="Tetratricopeptide repeat domain"/>
    <property type="match status" value="1"/>
</dbReference>
<dbReference type="InterPro" id="IPR011990">
    <property type="entry name" value="TPR-like_helical_dom_sf"/>
</dbReference>
<dbReference type="PROSITE" id="PS51257">
    <property type="entry name" value="PROKAR_LIPOPROTEIN"/>
    <property type="match status" value="1"/>
</dbReference>
<gene>
    <name evidence="7" type="ORF">K8352_16480</name>
</gene>
<keyword evidence="8" id="KW-1185">Reference proteome</keyword>
<keyword evidence="4" id="KW-0472">Membrane</keyword>
<comment type="subcellular location">
    <subcellularLocation>
        <location evidence="1">Cell outer membrane</location>
    </subcellularLocation>
</comment>
<dbReference type="RefSeq" id="WP_317903499.1">
    <property type="nucleotide sequence ID" value="NZ_JAIRBC010000030.1"/>
</dbReference>
<dbReference type="EMBL" id="JAIRBC010000030">
    <property type="protein sequence ID" value="MCG2462359.1"/>
    <property type="molecule type" value="Genomic_DNA"/>
</dbReference>
<proteinExistence type="inferred from homology"/>
<dbReference type="AlphaFoldDB" id="A0AAE3JQX6"/>